<name>A0AAU9NXG5_9ASTR</name>
<evidence type="ECO:0000256" key="1">
    <source>
        <dbReference type="SAM" id="MobiDB-lite"/>
    </source>
</evidence>
<feature type="compositionally biased region" description="Acidic residues" evidence="1">
    <location>
        <begin position="331"/>
        <end position="342"/>
    </location>
</feature>
<dbReference type="PANTHER" id="PTHR14296:SF12">
    <property type="entry name" value="DDT DOMAIN-CONTAINING PROTEIN DDR4 ISOFORM X1"/>
    <property type="match status" value="1"/>
</dbReference>
<proteinExistence type="predicted"/>
<feature type="compositionally biased region" description="Acidic residues" evidence="1">
    <location>
        <begin position="369"/>
        <end position="432"/>
    </location>
</feature>
<feature type="compositionally biased region" description="Basic and acidic residues" evidence="1">
    <location>
        <begin position="304"/>
        <end position="330"/>
    </location>
</feature>
<evidence type="ECO:0000313" key="3">
    <source>
        <dbReference type="Proteomes" id="UP001157418"/>
    </source>
</evidence>
<protein>
    <recommendedName>
        <fullName evidence="4">DDT domain-containing protein</fullName>
    </recommendedName>
</protein>
<gene>
    <name evidence="2" type="ORF">LVIROSA_LOCUS28149</name>
</gene>
<dbReference type="GO" id="GO:0006355">
    <property type="term" value="P:regulation of DNA-templated transcription"/>
    <property type="evidence" value="ECO:0007669"/>
    <property type="project" value="InterPro"/>
</dbReference>
<sequence length="510" mass="58487">MNENGQESSLSDFEAARSSLRQRWELASVLNFFKVFEPVIESNLKISAEEIETALIQPNKSLAQIHISLLKGIPPVSKNLKDPDAWVVALSKKLNMWWPWVAEGDFPLTAAKGAEMETYKKLDPTIRLVILKALCEIRADQHDVVSYINEGVKIKNEMSTFRKIKIGDDGKGTSYWCDGDEVIGFRLYKEINTFKKSGTETTVGCIWETLATNLQEFQKVVDEYSSSKSKLEVAVSVVVETEIMPVLNKLEKKKQKALQKKMHEERILNNFCRVGTTRSCRRSKPVSYTFDEYDKAINAAIRETKKMKTKEEQKNQKKVTAVKEDSHTEQDQDDDESTESDSENSKLENGNVSEDSSQDSGEESHEKNDDQEEENDEEEEEEEEEEEIKDDEKEESNDEEEEEEEEIKDDEKEESNDEEEEEEEENNDDEEEKNGNHSSEDELVEKSEIENGNFVGKKRGRNDDDDDDIEEMRNFGAKKRMRQRPNRNSAIESSIVPDSEDESCSGNSDS</sequence>
<dbReference type="EMBL" id="CAKMRJ010005412">
    <property type="protein sequence ID" value="CAH1442140.1"/>
    <property type="molecule type" value="Genomic_DNA"/>
</dbReference>
<accession>A0AAU9NXG5</accession>
<comment type="caution">
    <text evidence="2">The sequence shown here is derived from an EMBL/GenBank/DDBJ whole genome shotgun (WGS) entry which is preliminary data.</text>
</comment>
<dbReference type="AlphaFoldDB" id="A0AAU9NXG5"/>
<dbReference type="InterPro" id="IPR028938">
    <property type="entry name" value="Rsf1-like"/>
</dbReference>
<reference evidence="2 3" key="1">
    <citation type="submission" date="2022-01" db="EMBL/GenBank/DDBJ databases">
        <authorList>
            <person name="Xiong W."/>
            <person name="Schranz E."/>
        </authorList>
    </citation>
    <scope>NUCLEOTIDE SEQUENCE [LARGE SCALE GENOMIC DNA]</scope>
</reference>
<organism evidence="2 3">
    <name type="scientific">Lactuca virosa</name>
    <dbReference type="NCBI Taxonomy" id="75947"/>
    <lineage>
        <taxon>Eukaryota</taxon>
        <taxon>Viridiplantae</taxon>
        <taxon>Streptophyta</taxon>
        <taxon>Embryophyta</taxon>
        <taxon>Tracheophyta</taxon>
        <taxon>Spermatophyta</taxon>
        <taxon>Magnoliopsida</taxon>
        <taxon>eudicotyledons</taxon>
        <taxon>Gunneridae</taxon>
        <taxon>Pentapetalae</taxon>
        <taxon>asterids</taxon>
        <taxon>campanulids</taxon>
        <taxon>Asterales</taxon>
        <taxon>Asteraceae</taxon>
        <taxon>Cichorioideae</taxon>
        <taxon>Cichorieae</taxon>
        <taxon>Lactucinae</taxon>
        <taxon>Lactuca</taxon>
    </lineage>
</organism>
<dbReference type="PANTHER" id="PTHR14296">
    <property type="entry name" value="REMODELING AND SPACING FACTOR 1"/>
    <property type="match status" value="1"/>
</dbReference>
<keyword evidence="3" id="KW-1185">Reference proteome</keyword>
<feature type="compositionally biased region" description="Basic residues" evidence="1">
    <location>
        <begin position="476"/>
        <end position="485"/>
    </location>
</feature>
<feature type="region of interest" description="Disordered" evidence="1">
    <location>
        <begin position="304"/>
        <end position="510"/>
    </location>
</feature>
<dbReference type="GO" id="GO:0031213">
    <property type="term" value="C:RSF complex"/>
    <property type="evidence" value="ECO:0007669"/>
    <property type="project" value="InterPro"/>
</dbReference>
<feature type="compositionally biased region" description="Basic and acidic residues" evidence="1">
    <location>
        <begin position="433"/>
        <end position="449"/>
    </location>
</feature>
<evidence type="ECO:0008006" key="4">
    <source>
        <dbReference type="Google" id="ProtNLM"/>
    </source>
</evidence>
<dbReference type="Proteomes" id="UP001157418">
    <property type="component" value="Unassembled WGS sequence"/>
</dbReference>
<evidence type="ECO:0000313" key="2">
    <source>
        <dbReference type="EMBL" id="CAH1442140.1"/>
    </source>
</evidence>